<sequence>MERHLLTDNQIRSILESLPLFDDDPLNVKPISAREFQEIRSGRVLDEGAVCNQDALDEFQGLGALTQPTRTLTAEWRTERVWHGGPPLEDLEPGQS</sequence>
<dbReference type="Proteomes" id="UP000178017">
    <property type="component" value="Unassembled WGS sequence"/>
</dbReference>
<accession>A0A1F5MK18</accession>
<name>A0A1F5MK18_9BACT</name>
<comment type="caution">
    <text evidence="1">The sequence shown here is derived from an EMBL/GenBank/DDBJ whole genome shotgun (WGS) entry which is preliminary data.</text>
</comment>
<dbReference type="AlphaFoldDB" id="A0A1F5MK18"/>
<protein>
    <submittedName>
        <fullName evidence="1">Uncharacterized protein</fullName>
    </submittedName>
</protein>
<dbReference type="EMBL" id="MFDO01000013">
    <property type="protein sequence ID" value="OGE65659.1"/>
    <property type="molecule type" value="Genomic_DNA"/>
</dbReference>
<organism evidence="1 2">
    <name type="scientific">Candidatus Daviesbacteria bacterium RIFCSPLOWO2_01_FULL_40_24</name>
    <dbReference type="NCBI Taxonomy" id="1797787"/>
    <lineage>
        <taxon>Bacteria</taxon>
        <taxon>Candidatus Daviesiibacteriota</taxon>
    </lineage>
</organism>
<proteinExistence type="predicted"/>
<evidence type="ECO:0000313" key="1">
    <source>
        <dbReference type="EMBL" id="OGE65659.1"/>
    </source>
</evidence>
<reference evidence="1 2" key="1">
    <citation type="journal article" date="2016" name="Nat. Commun.">
        <title>Thousands of microbial genomes shed light on interconnected biogeochemical processes in an aquifer system.</title>
        <authorList>
            <person name="Anantharaman K."/>
            <person name="Brown C.T."/>
            <person name="Hug L.A."/>
            <person name="Sharon I."/>
            <person name="Castelle C.J."/>
            <person name="Probst A.J."/>
            <person name="Thomas B.C."/>
            <person name="Singh A."/>
            <person name="Wilkins M.J."/>
            <person name="Karaoz U."/>
            <person name="Brodie E.L."/>
            <person name="Williams K.H."/>
            <person name="Hubbard S.S."/>
            <person name="Banfield J.F."/>
        </authorList>
    </citation>
    <scope>NUCLEOTIDE SEQUENCE [LARGE SCALE GENOMIC DNA]</scope>
</reference>
<evidence type="ECO:0000313" key="2">
    <source>
        <dbReference type="Proteomes" id="UP000178017"/>
    </source>
</evidence>
<gene>
    <name evidence="1" type="ORF">A3B49_01680</name>
</gene>